<dbReference type="Proteomes" id="UP000887572">
    <property type="component" value="Unplaced"/>
</dbReference>
<feature type="region of interest" description="Disordered" evidence="1">
    <location>
        <begin position="1"/>
        <end position="50"/>
    </location>
</feature>
<evidence type="ECO:0000313" key="3">
    <source>
        <dbReference type="WBParaSite" id="Gr19_v10_g17549.t1"/>
    </source>
</evidence>
<reference evidence="3" key="1">
    <citation type="submission" date="2022-11" db="UniProtKB">
        <authorList>
            <consortium name="WormBaseParasite"/>
        </authorList>
    </citation>
    <scope>IDENTIFICATION</scope>
</reference>
<name>A0A914HI07_GLORO</name>
<evidence type="ECO:0000313" key="2">
    <source>
        <dbReference type="Proteomes" id="UP000887572"/>
    </source>
</evidence>
<dbReference type="AlphaFoldDB" id="A0A914HI07"/>
<feature type="compositionally biased region" description="Pro residues" evidence="1">
    <location>
        <begin position="37"/>
        <end position="47"/>
    </location>
</feature>
<dbReference type="WBParaSite" id="Gr19_v10_g17549.t1">
    <property type="protein sequence ID" value="Gr19_v10_g17549.t1"/>
    <property type="gene ID" value="Gr19_v10_g17549"/>
</dbReference>
<keyword evidence="2" id="KW-1185">Reference proteome</keyword>
<organism evidence="2 3">
    <name type="scientific">Globodera rostochiensis</name>
    <name type="common">Golden nematode worm</name>
    <name type="synonym">Heterodera rostochiensis</name>
    <dbReference type="NCBI Taxonomy" id="31243"/>
    <lineage>
        <taxon>Eukaryota</taxon>
        <taxon>Metazoa</taxon>
        <taxon>Ecdysozoa</taxon>
        <taxon>Nematoda</taxon>
        <taxon>Chromadorea</taxon>
        <taxon>Rhabditida</taxon>
        <taxon>Tylenchina</taxon>
        <taxon>Tylenchomorpha</taxon>
        <taxon>Tylenchoidea</taxon>
        <taxon>Heteroderidae</taxon>
        <taxon>Heteroderinae</taxon>
        <taxon>Globodera</taxon>
    </lineage>
</organism>
<protein>
    <submittedName>
        <fullName evidence="3">Uncharacterized protein</fullName>
    </submittedName>
</protein>
<feature type="region of interest" description="Disordered" evidence="1">
    <location>
        <begin position="98"/>
        <end position="134"/>
    </location>
</feature>
<proteinExistence type="predicted"/>
<accession>A0A914HI07</accession>
<sequence length="134" mass="14975">MKGSGHSWGKPWGWGEEAADAHRHSHKAIPRTIWTPPNSPPPPPSPARPRSNRFVSVLLLLGPFILSSFHSGMGRLKDRDSPSLCVYNFRSCLRERRRRDLNGRRLPRGNWRSSPLHADDDGFSTLAGKPSSSS</sequence>
<evidence type="ECO:0000256" key="1">
    <source>
        <dbReference type="SAM" id="MobiDB-lite"/>
    </source>
</evidence>